<gene>
    <name evidence="1" type="ORF">AVDCRST_MAG56-986</name>
</gene>
<dbReference type="AlphaFoldDB" id="A0A6J4HSK2"/>
<name>A0A6J4HSK2_9SPHI</name>
<evidence type="ECO:0000313" key="1">
    <source>
        <dbReference type="EMBL" id="CAA9232145.1"/>
    </source>
</evidence>
<sequence length="47" mass="5277">MSTKIIGFTDNFYRAAKKRTVGSGITRKCVRLLPGFSEPAHRVNRVP</sequence>
<proteinExistence type="predicted"/>
<accession>A0A6J4HSK2</accession>
<dbReference type="EMBL" id="CADCTQ010000092">
    <property type="protein sequence ID" value="CAA9232145.1"/>
    <property type="molecule type" value="Genomic_DNA"/>
</dbReference>
<protein>
    <submittedName>
        <fullName evidence="1">Uncharacterized protein</fullName>
    </submittedName>
</protein>
<reference evidence="1" key="1">
    <citation type="submission" date="2020-02" db="EMBL/GenBank/DDBJ databases">
        <authorList>
            <person name="Meier V. D."/>
        </authorList>
    </citation>
    <scope>NUCLEOTIDE SEQUENCE</scope>
    <source>
        <strain evidence="1">AVDCRST_MAG56</strain>
    </source>
</reference>
<organism evidence="1">
    <name type="scientific">uncultured Cytophagales bacterium</name>
    <dbReference type="NCBI Taxonomy" id="158755"/>
    <lineage>
        <taxon>Bacteria</taxon>
        <taxon>Pseudomonadati</taxon>
        <taxon>Bacteroidota</taxon>
        <taxon>Sphingobacteriia</taxon>
        <taxon>Sphingobacteriales</taxon>
        <taxon>environmental samples</taxon>
    </lineage>
</organism>